<evidence type="ECO:0000313" key="2">
    <source>
        <dbReference type="Proteomes" id="UP000193240"/>
    </source>
</evidence>
<name>A0A1Y2LKK5_EPING</name>
<protein>
    <submittedName>
        <fullName evidence="1">Uncharacterized protein</fullName>
    </submittedName>
</protein>
<proteinExistence type="predicted"/>
<dbReference type="Proteomes" id="UP000193240">
    <property type="component" value="Unassembled WGS sequence"/>
</dbReference>
<dbReference type="AlphaFoldDB" id="A0A1Y2LKK5"/>
<organism evidence="1 2">
    <name type="scientific">Epicoccum nigrum</name>
    <name type="common">Soil fungus</name>
    <name type="synonym">Epicoccum purpurascens</name>
    <dbReference type="NCBI Taxonomy" id="105696"/>
    <lineage>
        <taxon>Eukaryota</taxon>
        <taxon>Fungi</taxon>
        <taxon>Dikarya</taxon>
        <taxon>Ascomycota</taxon>
        <taxon>Pezizomycotina</taxon>
        <taxon>Dothideomycetes</taxon>
        <taxon>Pleosporomycetidae</taxon>
        <taxon>Pleosporales</taxon>
        <taxon>Pleosporineae</taxon>
        <taxon>Didymellaceae</taxon>
        <taxon>Epicoccum</taxon>
    </lineage>
</organism>
<accession>A0A1Y2LKK5</accession>
<dbReference type="InParanoid" id="A0A1Y2LKK5"/>
<sequence length="234" mass="26727">MPLPAMLKYMMPTCGDVIHATVLCEYSRSWSRWYCASNRPIQLTYPKLQNRQHQAPATTIHALKPPSGGGDEVGGEDGGCMVDFSDSGSELVDISGRPWRHRTVCILVEEDLREIPEYAMANTQWHVFRVLCQRVEGLSSRAYVWEYHLGPEYTARRYPHKSDLSLHNAALRPTTRPHSTSKQQATIQQLQYQLIICQTYPSLVASHRFSNQAPRNHAWIRLAGAISTTYLRFR</sequence>
<dbReference type="EMBL" id="KZ107859">
    <property type="protein sequence ID" value="OSS44052.1"/>
    <property type="molecule type" value="Genomic_DNA"/>
</dbReference>
<gene>
    <name evidence="1" type="ORF">B5807_11149</name>
</gene>
<reference evidence="1 2" key="1">
    <citation type="journal article" date="2017" name="Genome Announc.">
        <title>Genome sequence of the saprophytic ascomycete Epicoccum nigrum ICMP 19927 strain isolated from New Zealand.</title>
        <authorList>
            <person name="Fokin M."/>
            <person name="Fleetwood D."/>
            <person name="Weir B.S."/>
            <person name="Villas-Boas S.G."/>
        </authorList>
    </citation>
    <scope>NUCLEOTIDE SEQUENCE [LARGE SCALE GENOMIC DNA]</scope>
    <source>
        <strain evidence="1 2">ICMP 19927</strain>
    </source>
</reference>
<keyword evidence="2" id="KW-1185">Reference proteome</keyword>
<evidence type="ECO:0000313" key="1">
    <source>
        <dbReference type="EMBL" id="OSS44052.1"/>
    </source>
</evidence>